<keyword evidence="1" id="KW-1133">Transmembrane helix</keyword>
<keyword evidence="1" id="KW-0812">Transmembrane</keyword>
<dbReference type="AlphaFoldDB" id="A0A918RQF5"/>
<feature type="transmembrane region" description="Helical" evidence="1">
    <location>
        <begin position="132"/>
        <end position="151"/>
    </location>
</feature>
<gene>
    <name evidence="2" type="ORF">GCM10008090_14910</name>
</gene>
<feature type="transmembrane region" description="Helical" evidence="1">
    <location>
        <begin position="104"/>
        <end position="126"/>
    </location>
</feature>
<dbReference type="EMBL" id="BMXA01000002">
    <property type="protein sequence ID" value="GHA06259.1"/>
    <property type="molecule type" value="Genomic_DNA"/>
</dbReference>
<organism evidence="2 3">
    <name type="scientific">Arenicella chitinivorans</name>
    <dbReference type="NCBI Taxonomy" id="1329800"/>
    <lineage>
        <taxon>Bacteria</taxon>
        <taxon>Pseudomonadati</taxon>
        <taxon>Pseudomonadota</taxon>
        <taxon>Gammaproteobacteria</taxon>
        <taxon>Arenicellales</taxon>
        <taxon>Arenicellaceae</taxon>
        <taxon>Arenicella</taxon>
    </lineage>
</organism>
<evidence type="ECO:0000313" key="3">
    <source>
        <dbReference type="Proteomes" id="UP000614811"/>
    </source>
</evidence>
<keyword evidence="1" id="KW-0472">Membrane</keyword>
<feature type="transmembrane region" description="Helical" evidence="1">
    <location>
        <begin position="70"/>
        <end position="92"/>
    </location>
</feature>
<sequence>MAILDPVLLLAHVLAGTLALLTFWLPVLVRKGGRVHRQTGRIYVKAMWVVVWTSLLLCIINLVQVELVNAAFLGFLTLLTGKPLWMGVAILSNKRSVKPGYQRTLLALNVANVVAGFGLIAFGLSLPSLGTAILMYVFGFLGVINLGEVVAQLRGAPYAGRHWLHRHIEGMGTSGIAAHTAFLAFGATRLIGDVFQSYWSMLPWLAPTVIGTVLIRLAVRKYVKATSATTV</sequence>
<proteinExistence type="predicted"/>
<reference evidence="2" key="1">
    <citation type="journal article" date="2014" name="Int. J. Syst. Evol. Microbiol.">
        <title>Complete genome sequence of Corynebacterium casei LMG S-19264T (=DSM 44701T), isolated from a smear-ripened cheese.</title>
        <authorList>
            <consortium name="US DOE Joint Genome Institute (JGI-PGF)"/>
            <person name="Walter F."/>
            <person name="Albersmeier A."/>
            <person name="Kalinowski J."/>
            <person name="Ruckert C."/>
        </authorList>
    </citation>
    <scope>NUCLEOTIDE SEQUENCE</scope>
    <source>
        <strain evidence="2">KCTC 12711</strain>
    </source>
</reference>
<evidence type="ECO:0000256" key="1">
    <source>
        <dbReference type="SAM" id="Phobius"/>
    </source>
</evidence>
<feature type="transmembrane region" description="Helical" evidence="1">
    <location>
        <begin position="172"/>
        <end position="192"/>
    </location>
</feature>
<accession>A0A918RQF5</accession>
<feature type="transmembrane region" description="Helical" evidence="1">
    <location>
        <begin position="6"/>
        <end position="30"/>
    </location>
</feature>
<feature type="transmembrane region" description="Helical" evidence="1">
    <location>
        <begin position="42"/>
        <end position="64"/>
    </location>
</feature>
<feature type="transmembrane region" description="Helical" evidence="1">
    <location>
        <begin position="198"/>
        <end position="219"/>
    </location>
</feature>
<protein>
    <recommendedName>
        <fullName evidence="4">DUF2306 domain-containing protein</fullName>
    </recommendedName>
</protein>
<reference evidence="2" key="2">
    <citation type="submission" date="2020-09" db="EMBL/GenBank/DDBJ databases">
        <authorList>
            <person name="Sun Q."/>
            <person name="Kim S."/>
        </authorList>
    </citation>
    <scope>NUCLEOTIDE SEQUENCE</scope>
    <source>
        <strain evidence="2">KCTC 12711</strain>
    </source>
</reference>
<name>A0A918RQF5_9GAMM</name>
<evidence type="ECO:0000313" key="2">
    <source>
        <dbReference type="EMBL" id="GHA06259.1"/>
    </source>
</evidence>
<dbReference type="Proteomes" id="UP000614811">
    <property type="component" value="Unassembled WGS sequence"/>
</dbReference>
<evidence type="ECO:0008006" key="4">
    <source>
        <dbReference type="Google" id="ProtNLM"/>
    </source>
</evidence>
<comment type="caution">
    <text evidence="2">The sequence shown here is derived from an EMBL/GenBank/DDBJ whole genome shotgun (WGS) entry which is preliminary data.</text>
</comment>
<keyword evidence="3" id="KW-1185">Reference proteome</keyword>
<dbReference type="RefSeq" id="WP_189399453.1">
    <property type="nucleotide sequence ID" value="NZ_BMXA01000002.1"/>
</dbReference>